<dbReference type="GO" id="GO:0006397">
    <property type="term" value="P:mRNA processing"/>
    <property type="evidence" value="ECO:0007669"/>
    <property type="project" value="UniProtKB-KW"/>
</dbReference>
<keyword evidence="8" id="KW-1185">Reference proteome</keyword>
<dbReference type="PANTHER" id="PTHR13296:SF0">
    <property type="entry name" value="PRE-MRNA-SPLICING FACTOR SPF27"/>
    <property type="match status" value="1"/>
</dbReference>
<evidence type="ECO:0000256" key="1">
    <source>
        <dbReference type="ARBA" id="ARBA00004123"/>
    </source>
</evidence>
<protein>
    <submittedName>
        <fullName evidence="7">Pre-mRNA-splicing factor SPF27-like protein</fullName>
    </submittedName>
</protein>
<evidence type="ECO:0000256" key="2">
    <source>
        <dbReference type="ARBA" id="ARBA00010788"/>
    </source>
</evidence>
<gene>
    <name evidence="7" type="ORF">ZOSMA_145G00110</name>
</gene>
<dbReference type="OrthoDB" id="205794at2759"/>
<dbReference type="Proteomes" id="UP000036987">
    <property type="component" value="Unassembled WGS sequence"/>
</dbReference>
<keyword evidence="6" id="KW-0539">Nucleus</keyword>
<keyword evidence="4" id="KW-0747">Spliceosome</keyword>
<keyword evidence="3" id="KW-0507">mRNA processing</keyword>
<keyword evidence="5" id="KW-0508">mRNA splicing</keyword>
<organism evidence="7 8">
    <name type="scientific">Zostera marina</name>
    <name type="common">Eelgrass</name>
    <dbReference type="NCBI Taxonomy" id="29655"/>
    <lineage>
        <taxon>Eukaryota</taxon>
        <taxon>Viridiplantae</taxon>
        <taxon>Streptophyta</taxon>
        <taxon>Embryophyta</taxon>
        <taxon>Tracheophyta</taxon>
        <taxon>Spermatophyta</taxon>
        <taxon>Magnoliopsida</taxon>
        <taxon>Liliopsida</taxon>
        <taxon>Zosteraceae</taxon>
        <taxon>Zostera</taxon>
    </lineage>
</organism>
<reference evidence="8" key="1">
    <citation type="journal article" date="2016" name="Nature">
        <title>The genome of the seagrass Zostera marina reveals angiosperm adaptation to the sea.</title>
        <authorList>
            <person name="Olsen J.L."/>
            <person name="Rouze P."/>
            <person name="Verhelst B."/>
            <person name="Lin Y.-C."/>
            <person name="Bayer T."/>
            <person name="Collen J."/>
            <person name="Dattolo E."/>
            <person name="De Paoli E."/>
            <person name="Dittami S."/>
            <person name="Maumus F."/>
            <person name="Michel G."/>
            <person name="Kersting A."/>
            <person name="Lauritano C."/>
            <person name="Lohaus R."/>
            <person name="Toepel M."/>
            <person name="Tonon T."/>
            <person name="Vanneste K."/>
            <person name="Amirebrahimi M."/>
            <person name="Brakel J."/>
            <person name="Bostroem C."/>
            <person name="Chovatia M."/>
            <person name="Grimwood J."/>
            <person name="Jenkins J.W."/>
            <person name="Jueterbock A."/>
            <person name="Mraz A."/>
            <person name="Stam W.T."/>
            <person name="Tice H."/>
            <person name="Bornberg-Bauer E."/>
            <person name="Green P.J."/>
            <person name="Pearson G.A."/>
            <person name="Procaccini G."/>
            <person name="Duarte C.M."/>
            <person name="Schmutz J."/>
            <person name="Reusch T.B.H."/>
            <person name="Van de Peer Y."/>
        </authorList>
    </citation>
    <scope>NUCLEOTIDE SEQUENCE [LARGE SCALE GENOMIC DNA]</scope>
    <source>
        <strain evidence="8">cv. Finnish</strain>
    </source>
</reference>
<dbReference type="Pfam" id="PF05700">
    <property type="entry name" value="BCAS2"/>
    <property type="match status" value="1"/>
</dbReference>
<evidence type="ECO:0000256" key="6">
    <source>
        <dbReference type="ARBA" id="ARBA00023242"/>
    </source>
</evidence>
<evidence type="ECO:0000256" key="5">
    <source>
        <dbReference type="ARBA" id="ARBA00023187"/>
    </source>
</evidence>
<name>A0A0K9PXB4_ZOSMR</name>
<proteinExistence type="inferred from homology"/>
<evidence type="ECO:0000313" key="8">
    <source>
        <dbReference type="Proteomes" id="UP000036987"/>
    </source>
</evidence>
<dbReference type="InterPro" id="IPR008409">
    <property type="entry name" value="SPF27"/>
</dbReference>
<comment type="caution">
    <text evidence="7">The sequence shown here is derived from an EMBL/GenBank/DDBJ whole genome shotgun (WGS) entry which is preliminary data.</text>
</comment>
<evidence type="ECO:0000256" key="3">
    <source>
        <dbReference type="ARBA" id="ARBA00022664"/>
    </source>
</evidence>
<sequence>MSVVGGDILMLEASSESIPRQSSSSKELPIIDALPYLDDEYGDPRVKAVVDSLVEEEMRRSLKKPLDFLRDLPSMPKFDFVDHPMLAKEYERVRAGKPPATLEMSRYGLEPPKRNDVTSWMQCIKNGESLLQHQITRIENLDLMLNHGVDVWKLNNKKMEAFSSR</sequence>
<comment type="subcellular location">
    <subcellularLocation>
        <location evidence="1">Nucleus</location>
    </subcellularLocation>
</comment>
<dbReference type="AlphaFoldDB" id="A0A0K9PXB4"/>
<dbReference type="GO" id="GO:0008380">
    <property type="term" value="P:RNA splicing"/>
    <property type="evidence" value="ECO:0007669"/>
    <property type="project" value="UniProtKB-KW"/>
</dbReference>
<dbReference type="STRING" id="29655.A0A0K9PXB4"/>
<dbReference type="GO" id="GO:0000974">
    <property type="term" value="C:Prp19 complex"/>
    <property type="evidence" value="ECO:0000318"/>
    <property type="project" value="GO_Central"/>
</dbReference>
<accession>A0A0K9PXB4</accession>
<dbReference type="EMBL" id="LFYR01000562">
    <property type="protein sequence ID" value="KMZ73621.1"/>
    <property type="molecule type" value="Genomic_DNA"/>
</dbReference>
<evidence type="ECO:0000256" key="4">
    <source>
        <dbReference type="ARBA" id="ARBA00022728"/>
    </source>
</evidence>
<comment type="similarity">
    <text evidence="2">Belongs to the SPF27 family.</text>
</comment>
<evidence type="ECO:0000313" key="7">
    <source>
        <dbReference type="EMBL" id="KMZ73621.1"/>
    </source>
</evidence>
<dbReference type="PANTHER" id="PTHR13296">
    <property type="entry name" value="BCAS2 PROTEIN"/>
    <property type="match status" value="1"/>
</dbReference>
<dbReference type="GO" id="GO:0071013">
    <property type="term" value="C:catalytic step 2 spliceosome"/>
    <property type="evidence" value="ECO:0000318"/>
    <property type="project" value="GO_Central"/>
</dbReference>